<comment type="caution">
    <text evidence="1">The sequence shown here is derived from an EMBL/GenBank/DDBJ whole genome shotgun (WGS) entry which is preliminary data.</text>
</comment>
<evidence type="ECO:0000313" key="2">
    <source>
        <dbReference type="Proteomes" id="UP001306508"/>
    </source>
</evidence>
<sequence length="437" mass="50815">MIKVVKHPIMLKYLRRHYATVVNGSKKPYISTLEKNNIDDLNQSLRTIFNPKIDKSVVIKEFKLLVNKLNTSSNIFYEKKHCIQELDIIKNLLLDVFGSKYQVELDTKVRLQTISEELKAIIESNKINNEVIFQRIAQFRNTQPINVNVPLNATKTKSSTTLGEKVLQPSLSLSLGNTNGHSKNTTNNAIIVEKDRNNHNNNSTFTNINKVNTNNKNNGQNDILEILDKLESHLLNKNTNTNDLYQIFSNMLEETKPENQLGKHLQSSSDSDIINLDYLKSYLNKIETQEYQKKVVLKEQQRIYNWNTSVAAMNKTNKLVLNDILSLFNPLTWIMSDKNRRIRSLWGVKNSNYFTEYKIYDLQTDKTTNYNTKSERFPLNIEHKDMFEIINNAQLYPEFILSKLKSQQTDNWRLVGSLFNDPNKIIFKRMISTTSKL</sequence>
<accession>A0AAN7ZX99</accession>
<proteinExistence type="predicted"/>
<keyword evidence="2" id="KW-1185">Reference proteome</keyword>
<organism evidence="1 2">
    <name type="scientific">Arxiozyma heterogenica</name>
    <dbReference type="NCBI Taxonomy" id="278026"/>
    <lineage>
        <taxon>Eukaryota</taxon>
        <taxon>Fungi</taxon>
        <taxon>Dikarya</taxon>
        <taxon>Ascomycota</taxon>
        <taxon>Saccharomycotina</taxon>
        <taxon>Saccharomycetes</taxon>
        <taxon>Saccharomycetales</taxon>
        <taxon>Saccharomycetaceae</taxon>
        <taxon>Arxiozyma</taxon>
    </lineage>
</organism>
<dbReference type="AlphaFoldDB" id="A0AAN7ZX99"/>
<dbReference type="Proteomes" id="UP001306508">
    <property type="component" value="Unassembled WGS sequence"/>
</dbReference>
<dbReference type="EMBL" id="JAWIZZ010000053">
    <property type="protein sequence ID" value="KAK5778546.1"/>
    <property type="molecule type" value="Genomic_DNA"/>
</dbReference>
<protein>
    <submittedName>
        <fullName evidence="1">Uncharacterized protein</fullName>
    </submittedName>
</protein>
<gene>
    <name evidence="1" type="ORF">RI543_004214</name>
</gene>
<reference evidence="2" key="1">
    <citation type="submission" date="2023-07" db="EMBL/GenBank/DDBJ databases">
        <title>A draft genome of Kazachstania heterogenica Y-27499.</title>
        <authorList>
            <person name="Donic C."/>
            <person name="Kralova J.S."/>
            <person name="Fidel L."/>
            <person name="Ben-Dor S."/>
            <person name="Jung S."/>
        </authorList>
    </citation>
    <scope>NUCLEOTIDE SEQUENCE [LARGE SCALE GENOMIC DNA]</scope>
    <source>
        <strain evidence="2">Y27499</strain>
    </source>
</reference>
<name>A0AAN7ZX99_9SACH</name>
<evidence type="ECO:0000313" key="1">
    <source>
        <dbReference type="EMBL" id="KAK5778546.1"/>
    </source>
</evidence>